<evidence type="ECO:0000313" key="2">
    <source>
        <dbReference type="Proteomes" id="UP000243106"/>
    </source>
</evidence>
<organism evidence="1 2">
    <name type="scientific">Roseivivax halotolerans</name>
    <dbReference type="NCBI Taxonomy" id="93684"/>
    <lineage>
        <taxon>Bacteria</taxon>
        <taxon>Pseudomonadati</taxon>
        <taxon>Pseudomonadota</taxon>
        <taxon>Alphaproteobacteria</taxon>
        <taxon>Rhodobacterales</taxon>
        <taxon>Roseobacteraceae</taxon>
        <taxon>Roseivivax</taxon>
    </lineage>
</organism>
<dbReference type="RefSeq" id="WP_217646732.1">
    <property type="nucleotide sequence ID" value="NZ_FOXV01000013.1"/>
</dbReference>
<dbReference type="InterPro" id="IPR013078">
    <property type="entry name" value="His_Pase_superF_clade-1"/>
</dbReference>
<dbReference type="STRING" id="93684.SAMN05421853_11366"/>
<dbReference type="AlphaFoldDB" id="A0A1I5ZZ57"/>
<dbReference type="SUPFAM" id="SSF53254">
    <property type="entry name" value="Phosphoglycerate mutase-like"/>
    <property type="match status" value="1"/>
</dbReference>
<dbReference type="InterPro" id="IPR029033">
    <property type="entry name" value="His_PPase_superfam"/>
</dbReference>
<dbReference type="Pfam" id="PF00300">
    <property type="entry name" value="His_Phos_1"/>
    <property type="match status" value="1"/>
</dbReference>
<sequence>MERRQFLTGLGLGCLMACTPRTQSVTLPPGITLIVVRHGEKDGDALTPAGVARAEALASALADTDIDRIYSTSYRRNIATAEPLAEAQGLSIETVPDFDVTPKILAGNAGRTILWVGNKGNIAPMWDVLDLTGDAPLAYGDLAFVRADETGRISVAMTRFGS</sequence>
<evidence type="ECO:0000313" key="1">
    <source>
        <dbReference type="EMBL" id="SFQ61771.1"/>
    </source>
</evidence>
<gene>
    <name evidence="1" type="ORF">SAMN05421853_11366</name>
</gene>
<protein>
    <submittedName>
        <fullName evidence="1">Histidine phosphatase superfamily (Branch 1)</fullName>
    </submittedName>
</protein>
<proteinExistence type="predicted"/>
<name>A0A1I5ZZ57_9RHOB</name>
<dbReference type="EMBL" id="FOXV01000013">
    <property type="protein sequence ID" value="SFQ61771.1"/>
    <property type="molecule type" value="Genomic_DNA"/>
</dbReference>
<dbReference type="Proteomes" id="UP000243106">
    <property type="component" value="Unassembled WGS sequence"/>
</dbReference>
<keyword evidence="2" id="KW-1185">Reference proteome</keyword>
<dbReference type="CDD" id="cd07067">
    <property type="entry name" value="HP_PGM_like"/>
    <property type="match status" value="1"/>
</dbReference>
<dbReference type="Gene3D" id="3.40.50.1240">
    <property type="entry name" value="Phosphoglycerate mutase-like"/>
    <property type="match status" value="1"/>
</dbReference>
<accession>A0A1I5ZZ57</accession>
<reference evidence="2" key="1">
    <citation type="submission" date="2016-10" db="EMBL/GenBank/DDBJ databases">
        <authorList>
            <person name="Varghese N."/>
            <person name="Submissions S."/>
        </authorList>
    </citation>
    <scope>NUCLEOTIDE SEQUENCE [LARGE SCALE GENOMIC DNA]</scope>
    <source>
        <strain evidence="2">JCM 10271</strain>
    </source>
</reference>